<reference evidence="2" key="1">
    <citation type="submission" date="2018-11" db="EMBL/GenBank/DDBJ databases">
        <authorList>
            <person name="Grassa J C."/>
        </authorList>
    </citation>
    <scope>NUCLEOTIDE SEQUENCE [LARGE SCALE GENOMIC DNA]</scope>
</reference>
<proteinExistence type="predicted"/>
<dbReference type="AlphaFoldDB" id="A0A803QGT9"/>
<dbReference type="Gramene" id="evm.model.09.615">
    <property type="protein sequence ID" value="cds.evm.model.09.615"/>
    <property type="gene ID" value="evm.TU.09.615"/>
</dbReference>
<evidence type="ECO:0000313" key="3">
    <source>
        <dbReference type="Proteomes" id="UP000596661"/>
    </source>
</evidence>
<feature type="region of interest" description="Disordered" evidence="1">
    <location>
        <begin position="114"/>
        <end position="133"/>
    </location>
</feature>
<feature type="compositionally biased region" description="Polar residues" evidence="1">
    <location>
        <begin position="1"/>
        <end position="12"/>
    </location>
</feature>
<reference evidence="2" key="2">
    <citation type="submission" date="2021-03" db="UniProtKB">
        <authorList>
            <consortium name="EnsemblPlants"/>
        </authorList>
    </citation>
    <scope>IDENTIFICATION</scope>
</reference>
<protein>
    <submittedName>
        <fullName evidence="2">Uncharacterized protein</fullName>
    </submittedName>
</protein>
<evidence type="ECO:0000313" key="2">
    <source>
        <dbReference type="EnsemblPlants" id="cds.evm.model.09.615"/>
    </source>
</evidence>
<dbReference type="EMBL" id="UZAU01000728">
    <property type="status" value="NOT_ANNOTATED_CDS"/>
    <property type="molecule type" value="Genomic_DNA"/>
</dbReference>
<name>A0A803QGT9_CANSA</name>
<sequence>MVLTRRTTFTNPPQDPMAVDPNVCVPPTTEGPTNSANIVNLANLVISIDPTISPSSTDVFTLSHVAKQQAVGATLMMERAVKEVGTLIIELEHGPFQLGPKTPTLGSCKTRKTLLKERSSTSNSSSIKSSNPGVESDFELVISVSSMRWD</sequence>
<accession>A0A803QGT9</accession>
<evidence type="ECO:0000256" key="1">
    <source>
        <dbReference type="SAM" id="MobiDB-lite"/>
    </source>
</evidence>
<feature type="region of interest" description="Disordered" evidence="1">
    <location>
        <begin position="1"/>
        <end position="20"/>
    </location>
</feature>
<dbReference type="EnsemblPlants" id="evm.model.09.615">
    <property type="protein sequence ID" value="cds.evm.model.09.615"/>
    <property type="gene ID" value="evm.TU.09.615"/>
</dbReference>
<organism evidence="2 3">
    <name type="scientific">Cannabis sativa</name>
    <name type="common">Hemp</name>
    <name type="synonym">Marijuana</name>
    <dbReference type="NCBI Taxonomy" id="3483"/>
    <lineage>
        <taxon>Eukaryota</taxon>
        <taxon>Viridiplantae</taxon>
        <taxon>Streptophyta</taxon>
        <taxon>Embryophyta</taxon>
        <taxon>Tracheophyta</taxon>
        <taxon>Spermatophyta</taxon>
        <taxon>Magnoliopsida</taxon>
        <taxon>eudicotyledons</taxon>
        <taxon>Gunneridae</taxon>
        <taxon>Pentapetalae</taxon>
        <taxon>rosids</taxon>
        <taxon>fabids</taxon>
        <taxon>Rosales</taxon>
        <taxon>Cannabaceae</taxon>
        <taxon>Cannabis</taxon>
    </lineage>
</organism>
<dbReference type="Proteomes" id="UP000596661">
    <property type="component" value="Chromosome 9"/>
</dbReference>
<feature type="compositionally biased region" description="Low complexity" evidence="1">
    <location>
        <begin position="120"/>
        <end position="130"/>
    </location>
</feature>
<keyword evidence="3" id="KW-1185">Reference proteome</keyword>